<evidence type="ECO:0000313" key="4">
    <source>
        <dbReference type="Proteomes" id="UP000299290"/>
    </source>
</evidence>
<dbReference type="EMBL" id="AP019620">
    <property type="protein sequence ID" value="BBJ43786.1"/>
    <property type="molecule type" value="Genomic_DNA"/>
</dbReference>
<evidence type="ECO:0000313" key="2">
    <source>
        <dbReference type="EMBL" id="BBJ43786.1"/>
    </source>
</evidence>
<keyword evidence="4" id="KW-1185">Reference proteome</keyword>
<name>A0A4D4K7R4_9ACTN</name>
<sequence>MRDMRDLPEWTRGNGRTATLPSPRIVGIGNGLAVNEAATPVADLHTWILAVANGHRALVNRNSFPHLAFIRAGNRPRRGINHGTVTDPPETLARRVGASNRHNQGKGLI</sequence>
<evidence type="ECO:0000256" key="1">
    <source>
        <dbReference type="SAM" id="MobiDB-lite"/>
    </source>
</evidence>
<evidence type="ECO:0000313" key="5">
    <source>
        <dbReference type="Proteomes" id="UP000463951"/>
    </source>
</evidence>
<evidence type="ECO:0000313" key="3">
    <source>
        <dbReference type="EMBL" id="GDY42766.1"/>
    </source>
</evidence>
<proteinExistence type="predicted"/>
<gene>
    <name evidence="3" type="ORF">SANT12839_036480</name>
    <name evidence="2" type="ORF">SSPO_065040</name>
</gene>
<dbReference type="AlphaFoldDB" id="A0A4D4K7R4"/>
<reference evidence="4 5" key="1">
    <citation type="journal article" date="2020" name="Int. J. Syst. Evol. Microbiol.">
        <title>Reclassification of Streptomyces castelarensis and Streptomyces sporoclivatus as later heterotypic synonyms of Streptomyces antimycoticus.</title>
        <authorList>
            <person name="Komaki H."/>
            <person name="Tamura T."/>
        </authorList>
    </citation>
    <scope>NUCLEOTIDE SEQUENCE [LARGE SCALE GENOMIC DNA]</scope>
    <source>
        <strain evidence="2 5">NBRC 100767</strain>
        <strain evidence="3 4">NBRC 12839</strain>
    </source>
</reference>
<feature type="region of interest" description="Disordered" evidence="1">
    <location>
        <begin position="1"/>
        <end position="20"/>
    </location>
</feature>
<dbReference type="EMBL" id="BJHV01000001">
    <property type="protein sequence ID" value="GDY42766.1"/>
    <property type="molecule type" value="Genomic_DNA"/>
</dbReference>
<accession>A0A4D4K7R4</accession>
<organism evidence="3 4">
    <name type="scientific">Streptomyces antimycoticus</name>
    <dbReference type="NCBI Taxonomy" id="68175"/>
    <lineage>
        <taxon>Bacteria</taxon>
        <taxon>Bacillati</taxon>
        <taxon>Actinomycetota</taxon>
        <taxon>Actinomycetes</taxon>
        <taxon>Kitasatosporales</taxon>
        <taxon>Streptomycetaceae</taxon>
        <taxon>Streptomyces</taxon>
        <taxon>Streptomyces violaceusniger group</taxon>
    </lineage>
</organism>
<protein>
    <submittedName>
        <fullName evidence="3">Uncharacterized protein</fullName>
    </submittedName>
</protein>
<dbReference type="Proteomes" id="UP000299290">
    <property type="component" value="Unassembled WGS sequence"/>
</dbReference>
<dbReference type="Proteomes" id="UP000463951">
    <property type="component" value="Chromosome"/>
</dbReference>